<dbReference type="PANTHER" id="PTHR30251">
    <property type="entry name" value="PILUS ASSEMBLY CHAPERONE"/>
    <property type="match status" value="1"/>
</dbReference>
<feature type="domain" description="Pili assembly chaperone N-terminal" evidence="2">
    <location>
        <begin position="26"/>
        <end position="147"/>
    </location>
</feature>
<dbReference type="OrthoDB" id="511700at2"/>
<evidence type="ECO:0000313" key="3">
    <source>
        <dbReference type="EMBL" id="SFF55559.1"/>
    </source>
</evidence>
<dbReference type="PANTHER" id="PTHR30251:SF4">
    <property type="entry name" value="SLR1668 PROTEIN"/>
    <property type="match status" value="1"/>
</dbReference>
<gene>
    <name evidence="3" type="ORF">SAMN04488120_108105</name>
</gene>
<evidence type="ECO:0000313" key="4">
    <source>
        <dbReference type="Proteomes" id="UP000199771"/>
    </source>
</evidence>
<dbReference type="RefSeq" id="WP_091534168.1">
    <property type="nucleotide sequence ID" value="NZ_FOOC01000008.1"/>
</dbReference>
<sequence length="241" mass="26566">MFHRAGWVLACIGLAAAIVARASSGGVAVSPVRIDLDAHQRSAALTLTNTDTRRYRFQIEAMRWTQDADGEDVYAPAPELLANPPLLELAPGASRVVRVGLLDAWPQTVESAYRLYITEIPSAEPVHTTGLRILLRLGVPLYVAPTQPLRRDLRWSARLDGRSLHLVAENQGNVHVRRAQLRVFDAQRASLLHTDNGFRDILAGSRWRWDIPLQGPVPTRLKIEANTDEGAERVVVAVSGP</sequence>
<evidence type="ECO:0000256" key="1">
    <source>
        <dbReference type="SAM" id="SignalP"/>
    </source>
</evidence>
<dbReference type="GO" id="GO:0071555">
    <property type="term" value="P:cell wall organization"/>
    <property type="evidence" value="ECO:0007669"/>
    <property type="project" value="InterPro"/>
</dbReference>
<evidence type="ECO:0000259" key="2">
    <source>
        <dbReference type="Pfam" id="PF00345"/>
    </source>
</evidence>
<protein>
    <submittedName>
        <fullName evidence="3">Fimbrial chaperone protein</fullName>
    </submittedName>
</protein>
<feature type="signal peptide" evidence="1">
    <location>
        <begin position="1"/>
        <end position="22"/>
    </location>
</feature>
<dbReference type="InterPro" id="IPR050643">
    <property type="entry name" value="Periplasmic_pilus_chap"/>
</dbReference>
<dbReference type="GO" id="GO:0030288">
    <property type="term" value="C:outer membrane-bounded periplasmic space"/>
    <property type="evidence" value="ECO:0007669"/>
    <property type="project" value="InterPro"/>
</dbReference>
<dbReference type="Pfam" id="PF00345">
    <property type="entry name" value="PapD_N"/>
    <property type="match status" value="1"/>
</dbReference>
<reference evidence="3 4" key="1">
    <citation type="submission" date="2016-10" db="EMBL/GenBank/DDBJ databases">
        <authorList>
            <person name="de Groot N.N."/>
        </authorList>
    </citation>
    <scope>NUCLEOTIDE SEQUENCE [LARGE SCALE GENOMIC DNA]</scope>
    <source>
        <strain evidence="3 4">DSM 23609</strain>
    </source>
</reference>
<proteinExistence type="predicted"/>
<dbReference type="Gene3D" id="2.60.40.10">
    <property type="entry name" value="Immunoglobulins"/>
    <property type="match status" value="1"/>
</dbReference>
<dbReference type="EMBL" id="FOOC01000008">
    <property type="protein sequence ID" value="SFF55559.1"/>
    <property type="molecule type" value="Genomic_DNA"/>
</dbReference>
<dbReference type="STRING" id="1076937.SAMN04488120_108105"/>
<dbReference type="AlphaFoldDB" id="A0A1I2JMU3"/>
<keyword evidence="1" id="KW-0732">Signal</keyword>
<dbReference type="InterPro" id="IPR008962">
    <property type="entry name" value="PapD-like_sf"/>
</dbReference>
<name>A0A1I2JMU3_9GAMM</name>
<dbReference type="InterPro" id="IPR016147">
    <property type="entry name" value="Pili_assmbl_chaperone_N"/>
</dbReference>
<dbReference type="SUPFAM" id="SSF49354">
    <property type="entry name" value="PapD-like"/>
    <property type="match status" value="1"/>
</dbReference>
<dbReference type="InterPro" id="IPR013783">
    <property type="entry name" value="Ig-like_fold"/>
</dbReference>
<accession>A0A1I2JMU3</accession>
<keyword evidence="4" id="KW-1185">Reference proteome</keyword>
<organism evidence="3 4">
    <name type="scientific">Fontimonas thermophila</name>
    <dbReference type="NCBI Taxonomy" id="1076937"/>
    <lineage>
        <taxon>Bacteria</taxon>
        <taxon>Pseudomonadati</taxon>
        <taxon>Pseudomonadota</taxon>
        <taxon>Gammaproteobacteria</taxon>
        <taxon>Nevskiales</taxon>
        <taxon>Nevskiaceae</taxon>
        <taxon>Fontimonas</taxon>
    </lineage>
</organism>
<dbReference type="Proteomes" id="UP000199771">
    <property type="component" value="Unassembled WGS sequence"/>
</dbReference>
<feature type="chain" id="PRO_5011761721" evidence="1">
    <location>
        <begin position="23"/>
        <end position="241"/>
    </location>
</feature>